<proteinExistence type="predicted"/>
<keyword evidence="1" id="KW-0812">Transmembrane</keyword>
<keyword evidence="1" id="KW-1133">Transmembrane helix</keyword>
<feature type="transmembrane region" description="Helical" evidence="1">
    <location>
        <begin position="184"/>
        <end position="206"/>
    </location>
</feature>
<comment type="caution">
    <text evidence="2">The sequence shown here is derived from an EMBL/GenBank/DDBJ whole genome shotgun (WGS) entry which is preliminary data.</text>
</comment>
<feature type="transmembrane region" description="Helical" evidence="1">
    <location>
        <begin position="152"/>
        <end position="177"/>
    </location>
</feature>
<dbReference type="Pfam" id="PF12730">
    <property type="entry name" value="ABC2_membrane_4"/>
    <property type="match status" value="1"/>
</dbReference>
<dbReference type="Proteomes" id="UP001500689">
    <property type="component" value="Unassembled WGS sequence"/>
</dbReference>
<evidence type="ECO:0008006" key="4">
    <source>
        <dbReference type="Google" id="ProtNLM"/>
    </source>
</evidence>
<evidence type="ECO:0000256" key="1">
    <source>
        <dbReference type="SAM" id="Phobius"/>
    </source>
</evidence>
<dbReference type="EMBL" id="BAAAZN010000013">
    <property type="protein sequence ID" value="GAA3566027.1"/>
    <property type="molecule type" value="Genomic_DNA"/>
</dbReference>
<keyword evidence="1" id="KW-0472">Membrane</keyword>
<accession>A0ABP6XGM1</accession>
<gene>
    <name evidence="2" type="ORF">GCM10022222_57290</name>
</gene>
<keyword evidence="3" id="KW-1185">Reference proteome</keyword>
<dbReference type="RefSeq" id="WP_344865294.1">
    <property type="nucleotide sequence ID" value="NZ_BAAAZN010000013.1"/>
</dbReference>
<organism evidence="2 3">
    <name type="scientific">Amycolatopsis ultiminotia</name>
    <dbReference type="NCBI Taxonomy" id="543629"/>
    <lineage>
        <taxon>Bacteria</taxon>
        <taxon>Bacillati</taxon>
        <taxon>Actinomycetota</taxon>
        <taxon>Actinomycetes</taxon>
        <taxon>Pseudonocardiales</taxon>
        <taxon>Pseudonocardiaceae</taxon>
        <taxon>Amycolatopsis</taxon>
    </lineage>
</organism>
<dbReference type="PANTHER" id="PTHR37305">
    <property type="entry name" value="INTEGRAL MEMBRANE PROTEIN-RELATED"/>
    <property type="match status" value="1"/>
</dbReference>
<protein>
    <recommendedName>
        <fullName evidence="4">ABC-type transport system involved in multi-copper enzyme maturation, permease component</fullName>
    </recommendedName>
</protein>
<feature type="transmembrane region" description="Helical" evidence="1">
    <location>
        <begin position="111"/>
        <end position="140"/>
    </location>
</feature>
<feature type="transmembrane region" description="Helical" evidence="1">
    <location>
        <begin position="20"/>
        <end position="40"/>
    </location>
</feature>
<feature type="transmembrane region" description="Helical" evidence="1">
    <location>
        <begin position="246"/>
        <end position="265"/>
    </location>
</feature>
<reference evidence="3" key="1">
    <citation type="journal article" date="2019" name="Int. J. Syst. Evol. Microbiol.">
        <title>The Global Catalogue of Microorganisms (GCM) 10K type strain sequencing project: providing services to taxonomists for standard genome sequencing and annotation.</title>
        <authorList>
            <consortium name="The Broad Institute Genomics Platform"/>
            <consortium name="The Broad Institute Genome Sequencing Center for Infectious Disease"/>
            <person name="Wu L."/>
            <person name="Ma J."/>
        </authorList>
    </citation>
    <scope>NUCLEOTIDE SEQUENCE [LARGE SCALE GENOMIC DNA]</scope>
    <source>
        <strain evidence="3">JCM 16898</strain>
    </source>
</reference>
<sequence length="271" mass="27307">MPGELRAELAKQARRPASWLLLAVGVVLSLTFGYIVPYAGLSGTGPAGGRGPAAMLPEQFAGSALGGLPVFVGALALIYGVLVAGSEYGWETWKTVFAQGPSRATVYGAKLVAVATGALVLVLALFAMAAGASALVAALLDQPAHWPGFATIVRGLGAGWLITMMWATLGVALAIVFRSVALPIGLGLVWMLAVQNLLASVAAPLLDWVATAQRGLPGPNAGSLVAGLGGLESAPGVTALVGSGQAALVVTGYLVAFAAAGGWLLRRRDIS</sequence>
<dbReference type="PANTHER" id="PTHR37305:SF1">
    <property type="entry name" value="MEMBRANE PROTEIN"/>
    <property type="match status" value="1"/>
</dbReference>
<evidence type="ECO:0000313" key="3">
    <source>
        <dbReference type="Proteomes" id="UP001500689"/>
    </source>
</evidence>
<feature type="transmembrane region" description="Helical" evidence="1">
    <location>
        <begin position="60"/>
        <end position="84"/>
    </location>
</feature>
<evidence type="ECO:0000313" key="2">
    <source>
        <dbReference type="EMBL" id="GAA3566027.1"/>
    </source>
</evidence>
<name>A0ABP6XGM1_9PSEU</name>